<evidence type="ECO:0000256" key="1">
    <source>
        <dbReference type="SAM" id="Phobius"/>
    </source>
</evidence>
<name>A0A1F4Q2I2_UNCSA</name>
<reference evidence="2 3" key="1">
    <citation type="journal article" date="2016" name="Nat. Commun.">
        <title>Thousands of microbial genomes shed light on interconnected biogeochemical processes in an aquifer system.</title>
        <authorList>
            <person name="Anantharaman K."/>
            <person name="Brown C.T."/>
            <person name="Hug L.A."/>
            <person name="Sharon I."/>
            <person name="Castelle C.J."/>
            <person name="Probst A.J."/>
            <person name="Thomas B.C."/>
            <person name="Singh A."/>
            <person name="Wilkins M.J."/>
            <person name="Karaoz U."/>
            <person name="Brodie E.L."/>
            <person name="Williams K.H."/>
            <person name="Hubbard S.S."/>
            <person name="Banfield J.F."/>
        </authorList>
    </citation>
    <scope>NUCLEOTIDE SEQUENCE [LARGE SCALE GENOMIC DNA]</scope>
</reference>
<accession>A0A1F4Q2I2</accession>
<feature type="transmembrane region" description="Helical" evidence="1">
    <location>
        <begin position="62"/>
        <end position="85"/>
    </location>
</feature>
<dbReference type="AlphaFoldDB" id="A0A1F4Q2I2"/>
<feature type="transmembrane region" description="Helical" evidence="1">
    <location>
        <begin position="6"/>
        <end position="23"/>
    </location>
</feature>
<evidence type="ECO:0000313" key="2">
    <source>
        <dbReference type="EMBL" id="OGB90124.1"/>
    </source>
</evidence>
<feature type="transmembrane region" description="Helical" evidence="1">
    <location>
        <begin position="35"/>
        <end position="56"/>
    </location>
</feature>
<keyword evidence="1" id="KW-0472">Membrane</keyword>
<evidence type="ECO:0000313" key="3">
    <source>
        <dbReference type="Proteomes" id="UP000178724"/>
    </source>
</evidence>
<proteinExistence type="predicted"/>
<protein>
    <submittedName>
        <fullName evidence="2">Uncharacterized protein</fullName>
    </submittedName>
</protein>
<keyword evidence="1" id="KW-1133">Transmembrane helix</keyword>
<gene>
    <name evidence="2" type="ORF">A2625_04870</name>
</gene>
<dbReference type="EMBL" id="METM01000015">
    <property type="protein sequence ID" value="OGB90124.1"/>
    <property type="molecule type" value="Genomic_DNA"/>
</dbReference>
<sequence length="100" mass="11525">MKDKTLAALAYSLWIPSLYIVLTEKRRDEFTGFHGGQALLMWTGIFIIFFAVRFLVNLIWSFFYIPFLDVLEILAGAALYGYALYCGLRCYRGIAFTIPH</sequence>
<keyword evidence="1" id="KW-0812">Transmembrane</keyword>
<comment type="caution">
    <text evidence="2">The sequence shown here is derived from an EMBL/GenBank/DDBJ whole genome shotgun (WGS) entry which is preliminary data.</text>
</comment>
<organism evidence="2 3">
    <name type="scientific">candidate division WOR-1 bacterium RIFCSPHIGHO2_01_FULL_53_15</name>
    <dbReference type="NCBI Taxonomy" id="1802564"/>
    <lineage>
        <taxon>Bacteria</taxon>
        <taxon>Bacillati</taxon>
        <taxon>Saganbacteria</taxon>
    </lineage>
</organism>
<dbReference type="Proteomes" id="UP000178724">
    <property type="component" value="Unassembled WGS sequence"/>
</dbReference>